<dbReference type="OrthoDB" id="309640at2759"/>
<dbReference type="PANTHER" id="PTHR11803:SF42">
    <property type="entry name" value="MMF1"/>
    <property type="match status" value="1"/>
</dbReference>
<sequence>MSLKHVVTKNAPASPVPGLFAQAVRAGPFLYTQGTPGARPDGTMVEGTIADRTRQAIKNLEQILAAEGMTLNDVVKATIFIKNFDENFPLVNQVWEEMMPEPRPTRTTVGVAQLPAGGTDIEIEFVGYKA</sequence>
<comment type="similarity">
    <text evidence="1">Belongs to the RutC family.</text>
</comment>
<comment type="caution">
    <text evidence="2">The sequence shown here is derived from an EMBL/GenBank/DDBJ whole genome shotgun (WGS) entry which is preliminary data.</text>
</comment>
<evidence type="ECO:0000313" key="3">
    <source>
        <dbReference type="Proteomes" id="UP000236546"/>
    </source>
</evidence>
<dbReference type="FunFam" id="3.30.1330.40:FF:000001">
    <property type="entry name" value="L-PSP family endoribonuclease"/>
    <property type="match status" value="1"/>
</dbReference>
<organism evidence="2 3">
    <name type="scientific">Trichoderma gamsii</name>
    <dbReference type="NCBI Taxonomy" id="398673"/>
    <lineage>
        <taxon>Eukaryota</taxon>
        <taxon>Fungi</taxon>
        <taxon>Dikarya</taxon>
        <taxon>Ascomycota</taxon>
        <taxon>Pezizomycotina</taxon>
        <taxon>Sordariomycetes</taxon>
        <taxon>Hypocreomycetidae</taxon>
        <taxon>Hypocreales</taxon>
        <taxon>Hypocreaceae</taxon>
        <taxon>Trichoderma</taxon>
    </lineage>
</organism>
<dbReference type="InterPro" id="IPR035959">
    <property type="entry name" value="RutC-like_sf"/>
</dbReference>
<accession>A0A2K0SV19</accession>
<proteinExistence type="inferred from homology"/>
<dbReference type="GO" id="GO:0005829">
    <property type="term" value="C:cytosol"/>
    <property type="evidence" value="ECO:0007669"/>
    <property type="project" value="TreeGrafter"/>
</dbReference>
<dbReference type="EMBL" id="MTYH01000196">
    <property type="protein sequence ID" value="PNP37114.1"/>
    <property type="molecule type" value="Genomic_DNA"/>
</dbReference>
<dbReference type="CDD" id="cd00448">
    <property type="entry name" value="YjgF_YER057c_UK114_family"/>
    <property type="match status" value="1"/>
</dbReference>
<dbReference type="GO" id="GO:0019239">
    <property type="term" value="F:deaminase activity"/>
    <property type="evidence" value="ECO:0007669"/>
    <property type="project" value="TreeGrafter"/>
</dbReference>
<gene>
    <name evidence="2" type="ORF">TGAMA5MH_10997</name>
</gene>
<dbReference type="InterPro" id="IPR006175">
    <property type="entry name" value="YjgF/YER057c/UK114"/>
</dbReference>
<name>A0A2K0SV19_9HYPO</name>
<dbReference type="Proteomes" id="UP000236546">
    <property type="component" value="Unassembled WGS sequence"/>
</dbReference>
<dbReference type="SUPFAM" id="SSF55298">
    <property type="entry name" value="YjgF-like"/>
    <property type="match status" value="1"/>
</dbReference>
<dbReference type="PANTHER" id="PTHR11803">
    <property type="entry name" value="2-IMINOBUTANOATE/2-IMINOPROPANOATE DEAMINASE RIDA"/>
    <property type="match status" value="1"/>
</dbReference>
<reference evidence="2 3" key="1">
    <citation type="submission" date="2017-02" db="EMBL/GenBank/DDBJ databases">
        <title>Genomes of Trichoderma spp. with biocontrol activity.</title>
        <authorList>
            <person name="Gardiner D."/>
            <person name="Kazan K."/>
            <person name="Vos C."/>
            <person name="Harvey P."/>
        </authorList>
    </citation>
    <scope>NUCLEOTIDE SEQUENCE [LARGE SCALE GENOMIC DNA]</scope>
    <source>
        <strain evidence="2 3">A5MH</strain>
    </source>
</reference>
<protein>
    <submittedName>
        <fullName evidence="2">Uncharacterized protein</fullName>
    </submittedName>
</protein>
<dbReference type="Gene3D" id="3.30.1330.40">
    <property type="entry name" value="RutC-like"/>
    <property type="match status" value="1"/>
</dbReference>
<dbReference type="Pfam" id="PF01042">
    <property type="entry name" value="Ribonuc_L-PSP"/>
    <property type="match status" value="1"/>
</dbReference>
<evidence type="ECO:0000256" key="1">
    <source>
        <dbReference type="ARBA" id="ARBA00010552"/>
    </source>
</evidence>
<evidence type="ECO:0000313" key="2">
    <source>
        <dbReference type="EMBL" id="PNP37114.1"/>
    </source>
</evidence>
<dbReference type="AlphaFoldDB" id="A0A2K0SV19"/>
<dbReference type="GO" id="GO:0005739">
    <property type="term" value="C:mitochondrion"/>
    <property type="evidence" value="ECO:0007669"/>
    <property type="project" value="UniProtKB-ARBA"/>
</dbReference>